<dbReference type="OrthoDB" id="676979at2759"/>
<reference evidence="2" key="2">
    <citation type="submission" date="2019-10" db="EMBL/GenBank/DDBJ databases">
        <title>A de novo genome assembly of a pear dwarfing rootstock.</title>
        <authorList>
            <person name="Wang F."/>
            <person name="Wang J."/>
            <person name="Li S."/>
            <person name="Zhang Y."/>
            <person name="Fang M."/>
            <person name="Ma L."/>
            <person name="Zhao Y."/>
            <person name="Jiang S."/>
        </authorList>
    </citation>
    <scope>NUCLEOTIDE SEQUENCE [LARGE SCALE GENOMIC DNA]</scope>
</reference>
<protein>
    <submittedName>
        <fullName evidence="1">LRR receptor-like serine/threonine-protein kinase</fullName>
    </submittedName>
</protein>
<accession>A0A5N5HTP7</accession>
<name>A0A5N5HTP7_9ROSA</name>
<keyword evidence="2" id="KW-1185">Reference proteome</keyword>
<keyword evidence="1" id="KW-0808">Transferase</keyword>
<gene>
    <name evidence="1" type="ORF">D8674_008775</name>
</gene>
<organism evidence="1 2">
    <name type="scientific">Pyrus ussuriensis x Pyrus communis</name>
    <dbReference type="NCBI Taxonomy" id="2448454"/>
    <lineage>
        <taxon>Eukaryota</taxon>
        <taxon>Viridiplantae</taxon>
        <taxon>Streptophyta</taxon>
        <taxon>Embryophyta</taxon>
        <taxon>Tracheophyta</taxon>
        <taxon>Spermatophyta</taxon>
        <taxon>Magnoliopsida</taxon>
        <taxon>eudicotyledons</taxon>
        <taxon>Gunneridae</taxon>
        <taxon>Pentapetalae</taxon>
        <taxon>rosids</taxon>
        <taxon>fabids</taxon>
        <taxon>Rosales</taxon>
        <taxon>Rosaceae</taxon>
        <taxon>Amygdaloideae</taxon>
        <taxon>Maleae</taxon>
        <taxon>Pyrus</taxon>
    </lineage>
</organism>
<dbReference type="SUPFAM" id="SSF56112">
    <property type="entry name" value="Protein kinase-like (PK-like)"/>
    <property type="match status" value="1"/>
</dbReference>
<dbReference type="InterPro" id="IPR011009">
    <property type="entry name" value="Kinase-like_dom_sf"/>
</dbReference>
<comment type="caution">
    <text evidence="1">The sequence shown here is derived from an EMBL/GenBank/DDBJ whole genome shotgun (WGS) entry which is preliminary data.</text>
</comment>
<dbReference type="Proteomes" id="UP000327157">
    <property type="component" value="Chromosome 12"/>
</dbReference>
<dbReference type="AlphaFoldDB" id="A0A5N5HTP7"/>
<proteinExistence type="predicted"/>
<reference evidence="1 2" key="1">
    <citation type="submission" date="2019-09" db="EMBL/GenBank/DDBJ databases">
        <authorList>
            <person name="Ou C."/>
        </authorList>
    </citation>
    <scope>NUCLEOTIDE SEQUENCE [LARGE SCALE GENOMIC DNA]</scope>
    <source>
        <strain evidence="1">S2</strain>
        <tissue evidence="1">Leaf</tissue>
    </source>
</reference>
<keyword evidence="1" id="KW-0675">Receptor</keyword>
<evidence type="ECO:0000313" key="2">
    <source>
        <dbReference type="Proteomes" id="UP000327157"/>
    </source>
</evidence>
<sequence length="74" mass="8846">MLLGSFEFVYKGVLYTDNRAKSLYFHGASKSFIAEYEALRNIKHQNFVRLMHQRSLEEWLHDLHPPPVIEESFY</sequence>
<dbReference type="EMBL" id="SMOL01000143">
    <property type="protein sequence ID" value="KAB2631256.1"/>
    <property type="molecule type" value="Genomic_DNA"/>
</dbReference>
<dbReference type="GO" id="GO:0016301">
    <property type="term" value="F:kinase activity"/>
    <property type="evidence" value="ECO:0007669"/>
    <property type="project" value="UniProtKB-KW"/>
</dbReference>
<keyword evidence="1" id="KW-0418">Kinase</keyword>
<reference evidence="1 2" key="3">
    <citation type="submission" date="2019-11" db="EMBL/GenBank/DDBJ databases">
        <title>A de novo genome assembly of a pear dwarfing rootstock.</title>
        <authorList>
            <person name="Wang F."/>
            <person name="Wang J."/>
            <person name="Li S."/>
            <person name="Zhang Y."/>
            <person name="Fang M."/>
            <person name="Ma L."/>
            <person name="Zhao Y."/>
            <person name="Jiang S."/>
        </authorList>
    </citation>
    <scope>NUCLEOTIDE SEQUENCE [LARGE SCALE GENOMIC DNA]</scope>
    <source>
        <strain evidence="1">S2</strain>
        <tissue evidence="1">Leaf</tissue>
    </source>
</reference>
<evidence type="ECO:0000313" key="1">
    <source>
        <dbReference type="EMBL" id="KAB2631256.1"/>
    </source>
</evidence>